<evidence type="ECO:0000313" key="3">
    <source>
        <dbReference type="Proteomes" id="UP001292084"/>
    </source>
</evidence>
<dbReference type="Proteomes" id="UP001292084">
    <property type="component" value="Unassembled WGS sequence"/>
</dbReference>
<accession>A0ABU5KNE9</accession>
<feature type="region of interest" description="Disordered" evidence="1">
    <location>
        <begin position="21"/>
        <end position="42"/>
    </location>
</feature>
<evidence type="ECO:0000256" key="1">
    <source>
        <dbReference type="SAM" id="MobiDB-lite"/>
    </source>
</evidence>
<reference evidence="2 3" key="1">
    <citation type="submission" date="2023-12" db="EMBL/GenBank/DDBJ databases">
        <title>Jeotgalibacillus haloalkaliphilus sp. nov., a novel salt-tolerant bacteria, isolated from the estuary of the Fenhe River into the Yellow River.</title>
        <authorList>
            <person name="Li Y."/>
        </authorList>
    </citation>
    <scope>NUCLEOTIDE SEQUENCE [LARGE SCALE GENOMIC DNA]</scope>
    <source>
        <strain evidence="2 3">HH7-29</strain>
    </source>
</reference>
<protein>
    <recommendedName>
        <fullName evidence="4">30S ribosomal protein S21</fullName>
    </recommendedName>
</protein>
<keyword evidence="3" id="KW-1185">Reference proteome</keyword>
<comment type="caution">
    <text evidence="2">The sequence shown here is derived from an EMBL/GenBank/DDBJ whole genome shotgun (WGS) entry which is preliminary data.</text>
</comment>
<proteinExistence type="predicted"/>
<gene>
    <name evidence="2" type="ORF">UFB30_11180</name>
</gene>
<dbReference type="RefSeq" id="WP_322421769.1">
    <property type="nucleotide sequence ID" value="NZ_JAXQNN010000003.1"/>
</dbReference>
<sequence length="42" mass="5080">MKIVKREGETVEELLDRMKKQTKKDKKLHNFYEKKCKKKGGK</sequence>
<evidence type="ECO:0008006" key="4">
    <source>
        <dbReference type="Google" id="ProtNLM"/>
    </source>
</evidence>
<dbReference type="EMBL" id="JAXQNN010000003">
    <property type="protein sequence ID" value="MDZ5712789.1"/>
    <property type="molecule type" value="Genomic_DNA"/>
</dbReference>
<name>A0ABU5KNE9_9BACL</name>
<evidence type="ECO:0000313" key="2">
    <source>
        <dbReference type="EMBL" id="MDZ5712789.1"/>
    </source>
</evidence>
<organism evidence="2 3">
    <name type="scientific">Jeotgalibacillus haloalkalitolerans</name>
    <dbReference type="NCBI Taxonomy" id="3104292"/>
    <lineage>
        <taxon>Bacteria</taxon>
        <taxon>Bacillati</taxon>
        <taxon>Bacillota</taxon>
        <taxon>Bacilli</taxon>
        <taxon>Bacillales</taxon>
        <taxon>Caryophanaceae</taxon>
        <taxon>Jeotgalibacillus</taxon>
    </lineage>
</organism>